<sequence length="416" mass="46146">MRNTLNRFPLYFFISLLIFVSCDNGMEDVEVPNDFDYYVESELITMYSEAVINATITAAMLAYPDQADALETIKGYIQNGVKVYKITYKTEFQDEELNASGIVCLPDEAGSYPILSYQNGTNTLHSAAPSVDTNNTLFKILQMMGSTGFVITIPDYLGFGASDNMFHPYLHKESTVQTVMDMLRAVEEMVEKDETLELDQDIYITGYSQGGWATMALQEALENQYSSEFNLQASSWGAGPCDLTAMNEYILGLSEYPMPYFLGYIFNSYTELGMTTAIEDVVKEPYAGLIPTLYDGTNSGDEINSQLTTSITDFLTADYLSNWTSDSKFEDLNNRLEENSVEAWKTSTPTMILAGTEDDFVPPVISSNIYVDFITAGSSTDVVKMVPLAGLDHSGAIIPSGLASIKWFIELKGEVQ</sequence>
<dbReference type="Pfam" id="PF03583">
    <property type="entry name" value="LIP"/>
    <property type="match status" value="1"/>
</dbReference>
<evidence type="ECO:0000313" key="1">
    <source>
        <dbReference type="EMBL" id="MCY1722897.1"/>
    </source>
</evidence>
<dbReference type="GO" id="GO:0016042">
    <property type="term" value="P:lipid catabolic process"/>
    <property type="evidence" value="ECO:0007669"/>
    <property type="project" value="InterPro"/>
</dbReference>
<dbReference type="Proteomes" id="UP001145087">
    <property type="component" value="Unassembled WGS sequence"/>
</dbReference>
<dbReference type="Gene3D" id="1.10.260.160">
    <property type="match status" value="1"/>
</dbReference>
<name>A0A9X3FAS9_9BACT</name>
<keyword evidence="2" id="KW-1185">Reference proteome</keyword>
<dbReference type="PIRSF" id="PIRSF029171">
    <property type="entry name" value="Esterase_LipA"/>
    <property type="match status" value="1"/>
</dbReference>
<dbReference type="GO" id="GO:0004806">
    <property type="term" value="F:triacylglycerol lipase activity"/>
    <property type="evidence" value="ECO:0007669"/>
    <property type="project" value="InterPro"/>
</dbReference>
<dbReference type="PANTHER" id="PTHR34853:SF1">
    <property type="entry name" value="LIPASE 5"/>
    <property type="match status" value="1"/>
</dbReference>
<dbReference type="InterPro" id="IPR029058">
    <property type="entry name" value="AB_hydrolase_fold"/>
</dbReference>
<dbReference type="SUPFAM" id="SSF53474">
    <property type="entry name" value="alpha/beta-Hydrolases"/>
    <property type="match status" value="1"/>
</dbReference>
<accession>A0A9X3FAS9</accession>
<dbReference type="InterPro" id="IPR005152">
    <property type="entry name" value="Lipase_secreted"/>
</dbReference>
<organism evidence="1 2">
    <name type="scientific">Draconibacterium aestuarii</name>
    <dbReference type="NCBI Taxonomy" id="2998507"/>
    <lineage>
        <taxon>Bacteria</taxon>
        <taxon>Pseudomonadati</taxon>
        <taxon>Bacteroidota</taxon>
        <taxon>Bacteroidia</taxon>
        <taxon>Marinilabiliales</taxon>
        <taxon>Prolixibacteraceae</taxon>
        <taxon>Draconibacterium</taxon>
    </lineage>
</organism>
<gene>
    <name evidence="1" type="ORF">OU798_21295</name>
</gene>
<dbReference type="PANTHER" id="PTHR34853">
    <property type="match status" value="1"/>
</dbReference>
<proteinExistence type="predicted"/>
<reference evidence="1" key="1">
    <citation type="submission" date="2022-11" db="EMBL/GenBank/DDBJ databases">
        <title>Marilongibacter aestuarii gen. nov., sp. nov., isolated from tidal flat sediment.</title>
        <authorList>
            <person name="Jiayan W."/>
        </authorList>
    </citation>
    <scope>NUCLEOTIDE SEQUENCE</scope>
    <source>
        <strain evidence="1">Z1-6</strain>
    </source>
</reference>
<dbReference type="RefSeq" id="WP_343335221.1">
    <property type="nucleotide sequence ID" value="NZ_JAPOHD010000064.1"/>
</dbReference>
<dbReference type="Gene3D" id="3.40.50.1820">
    <property type="entry name" value="alpha/beta hydrolase"/>
    <property type="match status" value="1"/>
</dbReference>
<protein>
    <submittedName>
        <fullName evidence="1">Prolyl oligopeptidase family serine peptidase</fullName>
    </submittedName>
</protein>
<evidence type="ECO:0000313" key="2">
    <source>
        <dbReference type="Proteomes" id="UP001145087"/>
    </source>
</evidence>
<comment type="caution">
    <text evidence="1">The sequence shown here is derived from an EMBL/GenBank/DDBJ whole genome shotgun (WGS) entry which is preliminary data.</text>
</comment>
<dbReference type="PROSITE" id="PS51257">
    <property type="entry name" value="PROKAR_LIPOPROTEIN"/>
    <property type="match status" value="1"/>
</dbReference>
<dbReference type="AlphaFoldDB" id="A0A9X3FAS9"/>
<dbReference type="EMBL" id="JAPOHD010000064">
    <property type="protein sequence ID" value="MCY1722897.1"/>
    <property type="molecule type" value="Genomic_DNA"/>
</dbReference>